<accession>A0A011MGL9</accession>
<organism evidence="1 2">
    <name type="scientific">Candidatus Accumulibacter adjunctus</name>
    <dbReference type="NCBI Taxonomy" id="1454001"/>
    <lineage>
        <taxon>Bacteria</taxon>
        <taxon>Pseudomonadati</taxon>
        <taxon>Pseudomonadota</taxon>
        <taxon>Betaproteobacteria</taxon>
        <taxon>Candidatus Accumulibacter</taxon>
    </lineage>
</organism>
<reference evidence="1" key="1">
    <citation type="submission" date="2014-02" db="EMBL/GenBank/DDBJ databases">
        <title>Expanding our view of genomic diversity in Candidatus Accumulibacter clades.</title>
        <authorList>
            <person name="Skennerton C.T."/>
            <person name="Barr J.J."/>
            <person name="Slater F.R."/>
            <person name="Bond P.L."/>
            <person name="Tyson G.W."/>
        </authorList>
    </citation>
    <scope>NUCLEOTIDE SEQUENCE [LARGE SCALE GENOMIC DNA]</scope>
</reference>
<evidence type="ECO:0000313" key="1">
    <source>
        <dbReference type="EMBL" id="EXI68973.1"/>
    </source>
</evidence>
<sequence length="61" mass="6491">MLTKFGRGATTTATRSRESLRRLSYRVGSLQEPSLSERGDDGLLSVACAAVAIVRPLAQVA</sequence>
<gene>
    <name evidence="1" type="ORF">AW08_00799</name>
</gene>
<dbReference type="AlphaFoldDB" id="A0A011MGL9"/>
<comment type="caution">
    <text evidence="1">The sequence shown here is derived from an EMBL/GenBank/DDBJ whole genome shotgun (WGS) entry which is preliminary data.</text>
</comment>
<proteinExistence type="predicted"/>
<evidence type="ECO:0000313" key="2">
    <source>
        <dbReference type="Proteomes" id="UP000020218"/>
    </source>
</evidence>
<dbReference type="STRING" id="1454001.AW08_00799"/>
<keyword evidence="2" id="KW-1185">Reference proteome</keyword>
<name>A0A011MGL9_9PROT</name>
<dbReference type="EMBL" id="JFAX01000003">
    <property type="protein sequence ID" value="EXI68973.1"/>
    <property type="molecule type" value="Genomic_DNA"/>
</dbReference>
<protein>
    <submittedName>
        <fullName evidence="1">Uncharacterized protein</fullName>
    </submittedName>
</protein>
<dbReference type="Proteomes" id="UP000020218">
    <property type="component" value="Unassembled WGS sequence"/>
</dbReference>